<feature type="compositionally biased region" description="Basic and acidic residues" evidence="3">
    <location>
        <begin position="11"/>
        <end position="26"/>
    </location>
</feature>
<dbReference type="AlphaFoldDB" id="A0A8J5WGW3"/>
<keyword evidence="2" id="KW-0732">Signal</keyword>
<evidence type="ECO:0000256" key="3">
    <source>
        <dbReference type="SAM" id="MobiDB-lite"/>
    </source>
</evidence>
<organism evidence="5 6">
    <name type="scientific">Zizania palustris</name>
    <name type="common">Northern wild rice</name>
    <dbReference type="NCBI Taxonomy" id="103762"/>
    <lineage>
        <taxon>Eukaryota</taxon>
        <taxon>Viridiplantae</taxon>
        <taxon>Streptophyta</taxon>
        <taxon>Embryophyta</taxon>
        <taxon>Tracheophyta</taxon>
        <taxon>Spermatophyta</taxon>
        <taxon>Magnoliopsida</taxon>
        <taxon>Liliopsida</taxon>
        <taxon>Poales</taxon>
        <taxon>Poaceae</taxon>
        <taxon>BOP clade</taxon>
        <taxon>Oryzoideae</taxon>
        <taxon>Oryzeae</taxon>
        <taxon>Zizaniinae</taxon>
        <taxon>Zizania</taxon>
    </lineage>
</organism>
<reference evidence="5" key="1">
    <citation type="journal article" date="2021" name="bioRxiv">
        <title>Whole Genome Assembly and Annotation of Northern Wild Rice, Zizania palustris L., Supports a Whole Genome Duplication in the Zizania Genus.</title>
        <authorList>
            <person name="Haas M."/>
            <person name="Kono T."/>
            <person name="Macchietto M."/>
            <person name="Millas R."/>
            <person name="McGilp L."/>
            <person name="Shao M."/>
            <person name="Duquette J."/>
            <person name="Hirsch C.N."/>
            <person name="Kimball J."/>
        </authorList>
    </citation>
    <scope>NUCLEOTIDE SEQUENCE</scope>
    <source>
        <tissue evidence="5">Fresh leaf tissue</tissue>
    </source>
</reference>
<accession>A0A8J5WGW3</accession>
<comment type="caution">
    <text evidence="5">The sequence shown here is derived from an EMBL/GenBank/DDBJ whole genome shotgun (WGS) entry which is preliminary data.</text>
</comment>
<dbReference type="OrthoDB" id="4062651at2759"/>
<dbReference type="Pfam" id="PF13947">
    <property type="entry name" value="GUB_WAK_bind"/>
    <property type="match status" value="1"/>
</dbReference>
<evidence type="ECO:0000256" key="1">
    <source>
        <dbReference type="ARBA" id="ARBA00004167"/>
    </source>
</evidence>
<dbReference type="InterPro" id="IPR025287">
    <property type="entry name" value="WAK_GUB"/>
</dbReference>
<dbReference type="EMBL" id="JAAALK010000082">
    <property type="protein sequence ID" value="KAG8088029.1"/>
    <property type="molecule type" value="Genomic_DNA"/>
</dbReference>
<evidence type="ECO:0000256" key="2">
    <source>
        <dbReference type="ARBA" id="ARBA00022729"/>
    </source>
</evidence>
<reference evidence="5" key="2">
    <citation type="submission" date="2021-02" db="EMBL/GenBank/DDBJ databases">
        <authorList>
            <person name="Kimball J.A."/>
            <person name="Haas M.W."/>
            <person name="Macchietto M."/>
            <person name="Kono T."/>
            <person name="Duquette J."/>
            <person name="Shao M."/>
        </authorList>
    </citation>
    <scope>NUCLEOTIDE SEQUENCE</scope>
    <source>
        <tissue evidence="5">Fresh leaf tissue</tissue>
    </source>
</reference>
<evidence type="ECO:0000313" key="5">
    <source>
        <dbReference type="EMBL" id="KAG8088029.1"/>
    </source>
</evidence>
<name>A0A8J5WGW3_ZIZPA</name>
<evidence type="ECO:0000259" key="4">
    <source>
        <dbReference type="Pfam" id="PF13947"/>
    </source>
</evidence>
<dbReference type="Proteomes" id="UP000729402">
    <property type="component" value="Unassembled WGS sequence"/>
</dbReference>
<proteinExistence type="predicted"/>
<keyword evidence="6" id="KW-1185">Reference proteome</keyword>
<gene>
    <name evidence="5" type="ORF">GUJ93_ZPchr0010g8095</name>
</gene>
<feature type="domain" description="Wall-associated receptor kinase galacturonan-binding" evidence="4">
    <location>
        <begin position="141"/>
        <end position="195"/>
    </location>
</feature>
<dbReference type="GO" id="GO:0016020">
    <property type="term" value="C:membrane"/>
    <property type="evidence" value="ECO:0007669"/>
    <property type="project" value="UniProtKB-SubCell"/>
</dbReference>
<feature type="region of interest" description="Disordered" evidence="3">
    <location>
        <begin position="8"/>
        <end position="77"/>
    </location>
</feature>
<evidence type="ECO:0000313" key="6">
    <source>
        <dbReference type="Proteomes" id="UP000729402"/>
    </source>
</evidence>
<dbReference type="GO" id="GO:0030247">
    <property type="term" value="F:polysaccharide binding"/>
    <property type="evidence" value="ECO:0007669"/>
    <property type="project" value="InterPro"/>
</dbReference>
<sequence length="308" mass="31976">MVLCELLSPTGDDRGWKAPTGDDRGWKAPAGDGRIGDPLHPIGDATGDDRGWKGPPATCSPPATRSPPSVGYGASFGRGASARSRLSRRAAPGLESEQEGGAWARVGVRGGEVSGIMVGPSYGPCSCSLQAATLISKPADCQKTCGSVKIPYPFGIATTEGVNVNCFLPGYEINCTKNDSGYLMPVLANTKIEVLSLLVMPRPEARVQLPVASTCYNSTGGVTSNSNGSLDLNPAGVYRISDAYNELFVLGCNTLAYTNGGPAGGRYQNSFYTGCVSYCKDSGSAQDDKCAGVGCCHVEIPPDLTDNC</sequence>
<dbReference type="PANTHER" id="PTHR33491">
    <property type="entry name" value="OSJNBA0016N04.9 PROTEIN"/>
    <property type="match status" value="1"/>
</dbReference>
<protein>
    <recommendedName>
        <fullName evidence="4">Wall-associated receptor kinase galacturonan-binding domain-containing protein</fullName>
    </recommendedName>
</protein>
<comment type="subcellular location">
    <subcellularLocation>
        <location evidence="1">Membrane</location>
        <topology evidence="1">Single-pass membrane protein</topology>
    </subcellularLocation>
</comment>